<gene>
    <name evidence="1" type="ORF">DOP62_03200</name>
</gene>
<evidence type="ECO:0000313" key="2">
    <source>
        <dbReference type="Proteomes" id="UP000267249"/>
    </source>
</evidence>
<organism evidence="1 2">
    <name type="scientific">Synechococcus elongatus PCC 11801</name>
    <dbReference type="NCBI Taxonomy" id="2219813"/>
    <lineage>
        <taxon>Bacteria</taxon>
        <taxon>Bacillati</taxon>
        <taxon>Cyanobacteriota</taxon>
        <taxon>Cyanophyceae</taxon>
        <taxon>Synechococcales</taxon>
        <taxon>Synechococcaceae</taxon>
        <taxon>Synechococcus</taxon>
    </lineage>
</organism>
<dbReference type="InterPro" id="IPR036390">
    <property type="entry name" value="WH_DNA-bd_sf"/>
</dbReference>
<dbReference type="Gene3D" id="1.10.10.10">
    <property type="entry name" value="Winged helix-like DNA-binding domain superfamily/Winged helix DNA-binding domain"/>
    <property type="match status" value="1"/>
</dbReference>
<dbReference type="RefSeq" id="WP_208675539.1">
    <property type="nucleotide sequence ID" value="NZ_CP030139.2"/>
</dbReference>
<dbReference type="PROSITE" id="PS51197">
    <property type="entry name" value="HTH_RRF2_2"/>
    <property type="match status" value="1"/>
</dbReference>
<dbReference type="InterPro" id="IPR036388">
    <property type="entry name" value="WH-like_DNA-bd_sf"/>
</dbReference>
<dbReference type="InterPro" id="IPR000944">
    <property type="entry name" value="Tscrpt_reg_Rrf2"/>
</dbReference>
<name>A0AAN1QMH8_SYNEL</name>
<dbReference type="InterPro" id="IPR030489">
    <property type="entry name" value="TR_Rrf2-type_CS"/>
</dbReference>
<dbReference type="GO" id="GO:0005829">
    <property type="term" value="C:cytosol"/>
    <property type="evidence" value="ECO:0007669"/>
    <property type="project" value="TreeGrafter"/>
</dbReference>
<protein>
    <submittedName>
        <fullName evidence="1">Rrf2 family transcriptional regulator</fullName>
    </submittedName>
</protein>
<dbReference type="NCBIfam" id="TIGR00738">
    <property type="entry name" value="rrf2_super"/>
    <property type="match status" value="1"/>
</dbReference>
<dbReference type="PANTHER" id="PTHR33221:SF16">
    <property type="entry name" value="HTH-TYPE TRANSCRIPTIONAL REGULATOR SLR0846-RELATED"/>
    <property type="match status" value="1"/>
</dbReference>
<evidence type="ECO:0000313" key="1">
    <source>
        <dbReference type="EMBL" id="AZB71867.1"/>
    </source>
</evidence>
<dbReference type="AlphaFoldDB" id="A0AAN1QMH8"/>
<dbReference type="Pfam" id="PF02082">
    <property type="entry name" value="Rrf2"/>
    <property type="match status" value="1"/>
</dbReference>
<dbReference type="GO" id="GO:0003700">
    <property type="term" value="F:DNA-binding transcription factor activity"/>
    <property type="evidence" value="ECO:0007669"/>
    <property type="project" value="TreeGrafter"/>
</dbReference>
<reference evidence="1 2" key="1">
    <citation type="journal article" date="2018" name="Sci. Rep.">
        <title>Genome Features and Biochemical Characteristics of a Robust, Fast Growing and Naturally Transformable Cyanobacterium Synechococcus elongatus PCC 11801 Isolated from India.</title>
        <authorList>
            <person name="Jaiswal D."/>
            <person name="Sengupta A."/>
            <person name="Sohoni S."/>
            <person name="Sengupta S."/>
            <person name="Phadnavis A.G."/>
            <person name="Pakrasi H.B."/>
            <person name="Wangikar P.P."/>
        </authorList>
    </citation>
    <scope>NUCLEOTIDE SEQUENCE [LARGE SCALE GENOMIC DNA]</scope>
    <source>
        <strain evidence="1 2">PCC 11801</strain>
    </source>
</reference>
<proteinExistence type="predicted"/>
<dbReference type="PANTHER" id="PTHR33221">
    <property type="entry name" value="WINGED HELIX-TURN-HELIX TRANSCRIPTIONAL REGULATOR, RRF2 FAMILY"/>
    <property type="match status" value="1"/>
</dbReference>
<accession>A0AAN1QMH8</accession>
<dbReference type="SUPFAM" id="SSF46785">
    <property type="entry name" value="Winged helix' DNA-binding domain"/>
    <property type="match status" value="1"/>
</dbReference>
<dbReference type="Proteomes" id="UP000267249">
    <property type="component" value="Chromosome"/>
</dbReference>
<sequence length="146" mass="16226">MKLTVRAHYSLKALIDLCLQSEDEPVSMRAIAQRQNISPALLEKLLVELCKAGLVTATKGRRGGYQLARPAAKISLADILAAVGELSDRDRQPLAPEEAADWVSRAIWQRLDAQWQATLRQVSLADLYYDARSWQAAQGNEIEIVI</sequence>
<dbReference type="PROSITE" id="PS01332">
    <property type="entry name" value="HTH_RRF2_1"/>
    <property type="match status" value="1"/>
</dbReference>
<dbReference type="EMBL" id="CP030139">
    <property type="protein sequence ID" value="AZB71867.1"/>
    <property type="molecule type" value="Genomic_DNA"/>
</dbReference>